<gene>
    <name evidence="7" type="ORF">FCM35_KLT15255</name>
</gene>
<comment type="catalytic activity">
    <reaction evidence="4">
        <text>(E)-4-coumarate + ATP + CoA = (E)-4-coumaroyl-CoA + AMP + diphosphate</text>
        <dbReference type="Rhea" id="RHEA:19641"/>
        <dbReference type="ChEBI" id="CHEBI:12876"/>
        <dbReference type="ChEBI" id="CHEBI:30616"/>
        <dbReference type="ChEBI" id="CHEBI:33019"/>
        <dbReference type="ChEBI" id="CHEBI:57287"/>
        <dbReference type="ChEBI" id="CHEBI:85008"/>
        <dbReference type="ChEBI" id="CHEBI:456215"/>
        <dbReference type="EC" id="6.2.1.12"/>
    </reaction>
    <physiologicalReaction direction="left-to-right" evidence="4">
        <dbReference type="Rhea" id="RHEA:19642"/>
    </physiologicalReaction>
</comment>
<protein>
    <recommendedName>
        <fullName evidence="1">4-coumarate--CoA ligase</fullName>
        <ecNumber evidence="1">6.2.1.12</ecNumber>
    </recommendedName>
</protein>
<proteinExistence type="predicted"/>
<dbReference type="InterPro" id="IPR042099">
    <property type="entry name" value="ANL_N_sf"/>
</dbReference>
<keyword evidence="7" id="KW-0436">Ligase</keyword>
<dbReference type="SUPFAM" id="SSF56801">
    <property type="entry name" value="Acetyl-CoA synthetase-like"/>
    <property type="match status" value="1"/>
</dbReference>
<dbReference type="GO" id="GO:0009698">
    <property type="term" value="P:phenylpropanoid metabolic process"/>
    <property type="evidence" value="ECO:0007669"/>
    <property type="project" value="UniProtKB-ARBA"/>
</dbReference>
<feature type="domain" description="AMP-binding enzyme C-terminal" evidence="6">
    <location>
        <begin position="457"/>
        <end position="548"/>
    </location>
</feature>
<reference evidence="7" key="1">
    <citation type="submission" date="2020-01" db="EMBL/GenBank/DDBJ databases">
        <title>Genome sequence of Kobresia littledalei, the first chromosome-level genome in the family Cyperaceae.</title>
        <authorList>
            <person name="Qu G."/>
        </authorList>
    </citation>
    <scope>NUCLEOTIDE SEQUENCE</scope>
    <source>
        <strain evidence="7">C.B.Clarke</strain>
        <tissue evidence="7">Leaf</tissue>
    </source>
</reference>
<dbReference type="CDD" id="cd04433">
    <property type="entry name" value="AFD_class_I"/>
    <property type="match status" value="1"/>
</dbReference>
<dbReference type="OrthoDB" id="10253115at2759"/>
<name>A0A833QEE1_9POAL</name>
<dbReference type="InterPro" id="IPR000873">
    <property type="entry name" value="AMP-dep_synth/lig_dom"/>
</dbReference>
<dbReference type="Gene3D" id="3.30.300.30">
    <property type="match status" value="1"/>
</dbReference>
<evidence type="ECO:0000256" key="3">
    <source>
        <dbReference type="ARBA" id="ARBA00034223"/>
    </source>
</evidence>
<dbReference type="InterPro" id="IPR045851">
    <property type="entry name" value="AMP-bd_C_sf"/>
</dbReference>
<dbReference type="GO" id="GO:0106290">
    <property type="term" value="F:trans-cinnamate-CoA ligase activity"/>
    <property type="evidence" value="ECO:0007669"/>
    <property type="project" value="UniProtKB-ARBA"/>
</dbReference>
<dbReference type="PANTHER" id="PTHR43201">
    <property type="entry name" value="ACYL-COA SYNTHETASE"/>
    <property type="match status" value="1"/>
</dbReference>
<organism evidence="7 8">
    <name type="scientific">Carex littledalei</name>
    <dbReference type="NCBI Taxonomy" id="544730"/>
    <lineage>
        <taxon>Eukaryota</taxon>
        <taxon>Viridiplantae</taxon>
        <taxon>Streptophyta</taxon>
        <taxon>Embryophyta</taxon>
        <taxon>Tracheophyta</taxon>
        <taxon>Spermatophyta</taxon>
        <taxon>Magnoliopsida</taxon>
        <taxon>Liliopsida</taxon>
        <taxon>Poales</taxon>
        <taxon>Cyperaceae</taxon>
        <taxon>Cyperoideae</taxon>
        <taxon>Cariceae</taxon>
        <taxon>Carex</taxon>
        <taxon>Carex subgen. Euthyceras</taxon>
    </lineage>
</organism>
<keyword evidence="8" id="KW-1185">Reference proteome</keyword>
<dbReference type="Gene3D" id="3.40.50.12780">
    <property type="entry name" value="N-terminal domain of ligase-like"/>
    <property type="match status" value="1"/>
</dbReference>
<dbReference type="InterPro" id="IPR025110">
    <property type="entry name" value="AMP-bd_C"/>
</dbReference>
<evidence type="ECO:0000313" key="8">
    <source>
        <dbReference type="Proteomes" id="UP000623129"/>
    </source>
</evidence>
<dbReference type="GO" id="GO:0031956">
    <property type="term" value="F:medium-chain fatty acid-CoA ligase activity"/>
    <property type="evidence" value="ECO:0007669"/>
    <property type="project" value="TreeGrafter"/>
</dbReference>
<dbReference type="GO" id="GO:0006631">
    <property type="term" value="P:fatty acid metabolic process"/>
    <property type="evidence" value="ECO:0007669"/>
    <property type="project" value="TreeGrafter"/>
</dbReference>
<comment type="catalytic activity">
    <reaction evidence="3">
        <text>(E)-4-coumaroyl-AMP + CoA = (E)-4-coumaroyl-CoA + AMP + H(+)</text>
        <dbReference type="Rhea" id="RHEA:72423"/>
        <dbReference type="ChEBI" id="CHEBI:15378"/>
        <dbReference type="ChEBI" id="CHEBI:57287"/>
        <dbReference type="ChEBI" id="CHEBI:85008"/>
        <dbReference type="ChEBI" id="CHEBI:192348"/>
        <dbReference type="ChEBI" id="CHEBI:456215"/>
    </reaction>
    <physiologicalReaction direction="left-to-right" evidence="3">
        <dbReference type="Rhea" id="RHEA:72424"/>
    </physiologicalReaction>
</comment>
<dbReference type="InterPro" id="IPR020845">
    <property type="entry name" value="AMP-binding_CS"/>
</dbReference>
<dbReference type="EMBL" id="SWLB01000029">
    <property type="protein sequence ID" value="KAF3320559.1"/>
    <property type="molecule type" value="Genomic_DNA"/>
</dbReference>
<comment type="caution">
    <text evidence="7">The sequence shown here is derived from an EMBL/GenBank/DDBJ whole genome shotgun (WGS) entry which is preliminary data.</text>
</comment>
<dbReference type="GO" id="GO:0016207">
    <property type="term" value="F:4-coumarate-CoA ligase activity"/>
    <property type="evidence" value="ECO:0007669"/>
    <property type="project" value="UniProtKB-EC"/>
</dbReference>
<comment type="catalytic activity">
    <reaction evidence="2">
        <text>(E)-4-coumarate + ATP + H(+) = (E)-4-coumaroyl-AMP + diphosphate</text>
        <dbReference type="Rhea" id="RHEA:72419"/>
        <dbReference type="ChEBI" id="CHEBI:12876"/>
        <dbReference type="ChEBI" id="CHEBI:15378"/>
        <dbReference type="ChEBI" id="CHEBI:30616"/>
        <dbReference type="ChEBI" id="CHEBI:33019"/>
        <dbReference type="ChEBI" id="CHEBI:192348"/>
    </reaction>
    <physiologicalReaction direction="left-to-right" evidence="2">
        <dbReference type="Rhea" id="RHEA:72420"/>
    </physiologicalReaction>
</comment>
<evidence type="ECO:0000256" key="2">
    <source>
        <dbReference type="ARBA" id="ARBA00034219"/>
    </source>
</evidence>
<evidence type="ECO:0000256" key="4">
    <source>
        <dbReference type="ARBA" id="ARBA00034252"/>
    </source>
</evidence>
<evidence type="ECO:0000256" key="1">
    <source>
        <dbReference type="ARBA" id="ARBA00012959"/>
    </source>
</evidence>
<sequence>MEEEDYSRAHIAHCLRRYMAVRRDSEAIATVGGCSVTGFQLVEGIHQLATGLLEAGVRRDDIVAIAALNSYYYIELFLAATYIGAIVAPLNHRWSFEEARAAIDLVQPKMIAVDISLVSWAQEIKNKKSLPSLPLFLLLGDPLLSLRSNFPFLSIEEIKKSKRCLALGDPVTGTNEIALICFTSGTTGKPKGVAISHTSLITQSLAKIAIVGYAETDVYLHTAPLCHIGGISSFLAVLMAGGCHVVIPKFDLNLAFQAFQEFKVTSFITVPAIMSDLVSYSMKGNKLGSSKSVKKILNGGGSLSEDLIKEATVLFPNATIFSAYGMTEACSSLTFMTLCDPKIRKSQDTPLQKSLTQSKHLQMGKHVGKPGPHIEICISTCNSNSNNVPSIGRILTRGLHVMAGYWSGNKTICTGRIEKGWFDTGDNGWIDENGDLWLMGREKDRIKSGGENVYPEEVESTVSQHPAVAKVLVVGIPDTRLSEKVVACLIIKEKWKWVNAKPNSLLLQDEVSDETLRYHCIERNLTRFKIPKKFLVWSKPFPVTSTGKIMRDAVRREVMATLQLQSNL</sequence>
<dbReference type="EC" id="6.2.1.12" evidence="1"/>
<dbReference type="Proteomes" id="UP000623129">
    <property type="component" value="Unassembled WGS sequence"/>
</dbReference>
<evidence type="ECO:0000259" key="6">
    <source>
        <dbReference type="Pfam" id="PF13193"/>
    </source>
</evidence>
<accession>A0A833QEE1</accession>
<dbReference type="Pfam" id="PF13193">
    <property type="entry name" value="AMP-binding_C"/>
    <property type="match status" value="1"/>
</dbReference>
<evidence type="ECO:0000313" key="7">
    <source>
        <dbReference type="EMBL" id="KAF3320559.1"/>
    </source>
</evidence>
<dbReference type="AlphaFoldDB" id="A0A833QEE1"/>
<dbReference type="PROSITE" id="PS00455">
    <property type="entry name" value="AMP_BINDING"/>
    <property type="match status" value="1"/>
</dbReference>
<dbReference type="Pfam" id="PF00501">
    <property type="entry name" value="AMP-binding"/>
    <property type="match status" value="1"/>
</dbReference>
<evidence type="ECO:0000259" key="5">
    <source>
        <dbReference type="Pfam" id="PF00501"/>
    </source>
</evidence>
<feature type="domain" description="AMP-dependent synthetase/ligase" evidence="5">
    <location>
        <begin position="22"/>
        <end position="406"/>
    </location>
</feature>
<dbReference type="PANTHER" id="PTHR43201:SF32">
    <property type="entry name" value="2-SUCCINYLBENZOATE--COA LIGASE, CHLOROPLASTIC_PEROXISOMAL"/>
    <property type="match status" value="1"/>
</dbReference>